<comment type="caution">
    <text evidence="1">The sequence shown here is derived from an EMBL/GenBank/DDBJ whole genome shotgun (WGS) entry which is preliminary data.</text>
</comment>
<name>A0A4Y2KC68_ARAVE</name>
<sequence>MTNLWQTCTLVMTNLWQACCKLKLLSGWRLEPKTTSSVTLPIRDSPIRPFKQKTIDVLHPLSLSVIDFTPADVFGEEGSFLTIRKMPAVIVVFERESELPLSLIEELGRSRILRSLYLNGLRNQKVKSLYMYSGTSLKEHLA</sequence>
<proteinExistence type="predicted"/>
<dbReference type="Proteomes" id="UP000499080">
    <property type="component" value="Unassembled WGS sequence"/>
</dbReference>
<organism evidence="1 2">
    <name type="scientific">Araneus ventricosus</name>
    <name type="common">Orbweaver spider</name>
    <name type="synonym">Epeira ventricosa</name>
    <dbReference type="NCBI Taxonomy" id="182803"/>
    <lineage>
        <taxon>Eukaryota</taxon>
        <taxon>Metazoa</taxon>
        <taxon>Ecdysozoa</taxon>
        <taxon>Arthropoda</taxon>
        <taxon>Chelicerata</taxon>
        <taxon>Arachnida</taxon>
        <taxon>Araneae</taxon>
        <taxon>Araneomorphae</taxon>
        <taxon>Entelegynae</taxon>
        <taxon>Araneoidea</taxon>
        <taxon>Araneidae</taxon>
        <taxon>Araneus</taxon>
    </lineage>
</organism>
<evidence type="ECO:0000313" key="1">
    <source>
        <dbReference type="EMBL" id="GBM99834.1"/>
    </source>
</evidence>
<protein>
    <submittedName>
        <fullName evidence="1">Uncharacterized protein</fullName>
    </submittedName>
</protein>
<evidence type="ECO:0000313" key="2">
    <source>
        <dbReference type="Proteomes" id="UP000499080"/>
    </source>
</evidence>
<accession>A0A4Y2KC68</accession>
<gene>
    <name evidence="1" type="ORF">AVEN_224444_1</name>
</gene>
<reference evidence="1 2" key="1">
    <citation type="journal article" date="2019" name="Sci. Rep.">
        <title>Orb-weaving spider Araneus ventricosus genome elucidates the spidroin gene catalogue.</title>
        <authorList>
            <person name="Kono N."/>
            <person name="Nakamura H."/>
            <person name="Ohtoshi R."/>
            <person name="Moran D.A.P."/>
            <person name="Shinohara A."/>
            <person name="Yoshida Y."/>
            <person name="Fujiwara M."/>
            <person name="Mori M."/>
            <person name="Tomita M."/>
            <person name="Arakawa K."/>
        </authorList>
    </citation>
    <scope>NUCLEOTIDE SEQUENCE [LARGE SCALE GENOMIC DNA]</scope>
</reference>
<dbReference type="EMBL" id="BGPR01004451">
    <property type="protein sequence ID" value="GBM99834.1"/>
    <property type="molecule type" value="Genomic_DNA"/>
</dbReference>
<dbReference type="AlphaFoldDB" id="A0A4Y2KC68"/>
<keyword evidence="2" id="KW-1185">Reference proteome</keyword>